<evidence type="ECO:0000256" key="6">
    <source>
        <dbReference type="SAM" id="Phobius"/>
    </source>
</evidence>
<feature type="transmembrane region" description="Helical" evidence="6">
    <location>
        <begin position="437"/>
        <end position="458"/>
    </location>
</feature>
<comment type="subcellular location">
    <subcellularLocation>
        <location evidence="1">Endomembrane system</location>
        <topology evidence="1">Multi-pass membrane protein</topology>
    </subcellularLocation>
    <subcellularLocation>
        <location evidence="5">Membrane</location>
        <topology evidence="5">Multi-pass membrane protein</topology>
    </subcellularLocation>
</comment>
<evidence type="ECO:0000313" key="9">
    <source>
        <dbReference type="Proteomes" id="UP001060504"/>
    </source>
</evidence>
<protein>
    <recommendedName>
        <fullName evidence="7">NADH:quinone oxidoreductase/Mrp antiporter transmembrane domain-containing protein</fullName>
    </recommendedName>
</protein>
<feature type="transmembrane region" description="Helical" evidence="6">
    <location>
        <begin position="316"/>
        <end position="336"/>
    </location>
</feature>
<reference evidence="8 9" key="1">
    <citation type="submission" date="2021-08" db="EMBL/GenBank/DDBJ databases">
        <title>Draft genome sequence of Mycolicibacterium sp. NGTWS1702 strain.</title>
        <authorList>
            <person name="Matsumoto M."/>
            <person name="Tang B.C.C."/>
            <person name="Machida Y."/>
            <person name="Matoyama H."/>
            <person name="Kishihara T."/>
            <person name="Sato S."/>
            <person name="Kondo I."/>
            <person name="Sano M."/>
            <person name="Kato G."/>
        </authorList>
    </citation>
    <scope>NUCLEOTIDE SEQUENCE [LARGE SCALE GENOMIC DNA]</scope>
    <source>
        <strain evidence="8 9">NGTWSNA01</strain>
    </source>
</reference>
<dbReference type="Pfam" id="PF00361">
    <property type="entry name" value="Proton_antipo_M"/>
    <property type="match status" value="1"/>
</dbReference>
<evidence type="ECO:0000256" key="4">
    <source>
        <dbReference type="ARBA" id="ARBA00023136"/>
    </source>
</evidence>
<dbReference type="PRINTS" id="PR01434">
    <property type="entry name" value="NADHDHGNASE5"/>
</dbReference>
<dbReference type="PANTHER" id="PTHR42829:SF2">
    <property type="entry name" value="NADH-UBIQUINONE OXIDOREDUCTASE CHAIN 5"/>
    <property type="match status" value="1"/>
</dbReference>
<evidence type="ECO:0000256" key="3">
    <source>
        <dbReference type="ARBA" id="ARBA00022989"/>
    </source>
</evidence>
<keyword evidence="4 6" id="KW-0472">Membrane</keyword>
<dbReference type="EMBL" id="BPRH01001393">
    <property type="protein sequence ID" value="GJF13197.1"/>
    <property type="molecule type" value="Genomic_DNA"/>
</dbReference>
<keyword evidence="3 6" id="KW-1133">Transmembrane helix</keyword>
<dbReference type="InterPro" id="IPR003945">
    <property type="entry name" value="NU5C-like"/>
</dbReference>
<evidence type="ECO:0000256" key="5">
    <source>
        <dbReference type="RuleBase" id="RU000320"/>
    </source>
</evidence>
<feature type="transmembrane region" description="Helical" evidence="6">
    <location>
        <begin position="391"/>
        <end position="416"/>
    </location>
</feature>
<name>A0ABQ4V8M9_9MYCO</name>
<feature type="transmembrane region" description="Helical" evidence="6">
    <location>
        <begin position="167"/>
        <end position="185"/>
    </location>
</feature>
<evidence type="ECO:0000256" key="1">
    <source>
        <dbReference type="ARBA" id="ARBA00004127"/>
    </source>
</evidence>
<feature type="transmembrane region" description="Helical" evidence="6">
    <location>
        <begin position="31"/>
        <end position="54"/>
    </location>
</feature>
<gene>
    <name evidence="8" type="ORF">NGTWS1702_13150</name>
</gene>
<dbReference type="Proteomes" id="UP001060504">
    <property type="component" value="Unassembled WGS sequence"/>
</dbReference>
<proteinExistence type="predicted"/>
<feature type="transmembrane region" description="Helical" evidence="6">
    <location>
        <begin position="357"/>
        <end position="376"/>
    </location>
</feature>
<comment type="caution">
    <text evidence="8">The sequence shown here is derived from an EMBL/GenBank/DDBJ whole genome shotgun (WGS) entry which is preliminary data.</text>
</comment>
<feature type="transmembrane region" description="Helical" evidence="6">
    <location>
        <begin position="256"/>
        <end position="281"/>
    </location>
</feature>
<evidence type="ECO:0000256" key="2">
    <source>
        <dbReference type="ARBA" id="ARBA00022692"/>
    </source>
</evidence>
<feature type="transmembrane region" description="Helical" evidence="6">
    <location>
        <begin position="610"/>
        <end position="628"/>
    </location>
</feature>
<dbReference type="InterPro" id="IPR001750">
    <property type="entry name" value="ND/Mrp_TM"/>
</dbReference>
<feature type="transmembrane region" description="Helical" evidence="6">
    <location>
        <begin position="6"/>
        <end position="24"/>
    </location>
</feature>
<evidence type="ECO:0000313" key="8">
    <source>
        <dbReference type="EMBL" id="GJF13197.1"/>
    </source>
</evidence>
<evidence type="ECO:0000259" key="7">
    <source>
        <dbReference type="Pfam" id="PF00361"/>
    </source>
</evidence>
<dbReference type="PANTHER" id="PTHR42829">
    <property type="entry name" value="NADH-UBIQUINONE OXIDOREDUCTASE CHAIN 5"/>
    <property type="match status" value="1"/>
</dbReference>
<sequence>MALGQAALAATVLVPAVVGAALTLGTRNDRLAAPISVATAAATCVLSVIAAVSRPSVAAPFMAGADFALSVDDLSAVVLPAVTAVTLLVLVFAAGDITESRRRFHGLMLLFAAAAEITVTADTLPALLLGWETMGAASYALIGFRWREQTRVSGGLTAFITTRTADLGLYLASGAALAGGAGLALDDLADASPGWRSVVAAGVLVAALGKAAQLPFSFWLSRAMEGPSPVSALLHSAAMVAMGGYLLLRIEPLLAATGWAASAAAWIGALTAVALGLVAVAQRDLKQLLAASTASQLGFVVMGAGVGMVGGGAAQLVAHAATKALLFLAAGAWLTALGTKHLDGLRGVGGRWPVTGWAATVGALALAGVAPLSLWATKDAVLASALVASPWLYAVGLLGAAVSAAYAGKIVVTIWRRPFRPVTVQRFDEERPGTRRVGTLETAPLVVLAVGAAALGVLAPGAPAIELAVTAVIAVTVVLAVAYLLPRERLPEPAWAAGWLGLEPAIHTLIVVPTMWAARTLAVFDDRVVDGGVTKLAAGAAQVARRTALFDDRAVDGLVDTVATGTAHVARRAARIDDRDVDGAVNAVAAATRGLGRLARRPQTGRLHDYYFQAAAMLAIGAIVLYLVSR</sequence>
<accession>A0ABQ4V8M9</accession>
<organism evidence="8 9">
    <name type="scientific">Mycolicibacterium cyprinidarum</name>
    <dbReference type="NCBI Taxonomy" id="2860311"/>
    <lineage>
        <taxon>Bacteria</taxon>
        <taxon>Bacillati</taxon>
        <taxon>Actinomycetota</taxon>
        <taxon>Actinomycetes</taxon>
        <taxon>Mycobacteriales</taxon>
        <taxon>Mycobacteriaceae</taxon>
        <taxon>Mycolicibacterium</taxon>
    </lineage>
</organism>
<feature type="transmembrane region" description="Helical" evidence="6">
    <location>
        <begin position="288"/>
        <end position="310"/>
    </location>
</feature>
<dbReference type="Gene3D" id="1.20.5.2700">
    <property type="match status" value="1"/>
</dbReference>
<feature type="domain" description="NADH:quinone oxidoreductase/Mrp antiporter transmembrane" evidence="7">
    <location>
        <begin position="122"/>
        <end position="396"/>
    </location>
</feature>
<keyword evidence="2 5" id="KW-0812">Transmembrane</keyword>
<feature type="transmembrane region" description="Helical" evidence="6">
    <location>
        <begin position="464"/>
        <end position="485"/>
    </location>
</feature>
<keyword evidence="9" id="KW-1185">Reference proteome</keyword>
<feature type="transmembrane region" description="Helical" evidence="6">
    <location>
        <begin position="74"/>
        <end position="92"/>
    </location>
</feature>
<feature type="transmembrane region" description="Helical" evidence="6">
    <location>
        <begin position="197"/>
        <end position="220"/>
    </location>
</feature>
<feature type="transmembrane region" description="Helical" evidence="6">
    <location>
        <begin position="232"/>
        <end position="250"/>
    </location>
</feature>